<evidence type="ECO:0000313" key="4">
    <source>
        <dbReference type="EMBL" id="TKS55788.1"/>
    </source>
</evidence>
<evidence type="ECO:0000256" key="2">
    <source>
        <dbReference type="SAM" id="SignalP"/>
    </source>
</evidence>
<evidence type="ECO:0000256" key="1">
    <source>
        <dbReference type="ARBA" id="ARBA00022729"/>
    </source>
</evidence>
<dbReference type="AlphaFoldDB" id="A0A4U5TQX4"/>
<comment type="caution">
    <text evidence="4">The sequence shown here is derived from an EMBL/GenBank/DDBJ whole genome shotgun (WGS) entry which is preliminary data.</text>
</comment>
<keyword evidence="5" id="KW-1185">Reference proteome</keyword>
<evidence type="ECO:0000313" key="5">
    <source>
        <dbReference type="Proteomes" id="UP000306552"/>
    </source>
</evidence>
<dbReference type="EMBL" id="SWMU01000004">
    <property type="protein sequence ID" value="TKS55788.1"/>
    <property type="molecule type" value="Genomic_DNA"/>
</dbReference>
<proteinExistence type="predicted"/>
<gene>
    <name evidence="4" type="ORF">FCN74_10845</name>
</gene>
<keyword evidence="1 2" id="KW-0732">Signal</keyword>
<dbReference type="Pfam" id="PF18962">
    <property type="entry name" value="Por_Secre_tail"/>
    <property type="match status" value="1"/>
</dbReference>
<feature type="chain" id="PRO_5020929070" evidence="2">
    <location>
        <begin position="20"/>
        <end position="250"/>
    </location>
</feature>
<organism evidence="4 5">
    <name type="scientific">Mesohalobacter halotolerans</name>
    <dbReference type="NCBI Taxonomy" id="1883405"/>
    <lineage>
        <taxon>Bacteria</taxon>
        <taxon>Pseudomonadati</taxon>
        <taxon>Bacteroidota</taxon>
        <taxon>Flavobacteriia</taxon>
        <taxon>Flavobacteriales</taxon>
        <taxon>Flavobacteriaceae</taxon>
        <taxon>Mesohalobacter</taxon>
    </lineage>
</organism>
<feature type="domain" description="Secretion system C-terminal sorting" evidence="3">
    <location>
        <begin position="180"/>
        <end position="247"/>
    </location>
</feature>
<dbReference type="OrthoDB" id="1256754at2"/>
<dbReference type="Proteomes" id="UP000306552">
    <property type="component" value="Unassembled WGS sequence"/>
</dbReference>
<protein>
    <submittedName>
        <fullName evidence="4">T9SS type A sorting domain-containing protein</fullName>
    </submittedName>
</protein>
<evidence type="ECO:0000259" key="3">
    <source>
        <dbReference type="Pfam" id="PF18962"/>
    </source>
</evidence>
<reference evidence="4 5" key="1">
    <citation type="submission" date="2019-04" db="EMBL/GenBank/DDBJ databases">
        <title>Psychroflexus halotolerans sp. nov., isolated from a marine solar saltern.</title>
        <authorList>
            <person name="Feng X."/>
        </authorList>
    </citation>
    <scope>NUCLEOTIDE SEQUENCE [LARGE SCALE GENOMIC DNA]</scope>
    <source>
        <strain evidence="4 5">WDS2C27</strain>
    </source>
</reference>
<name>A0A4U5TQX4_9FLAO</name>
<feature type="signal peptide" evidence="2">
    <location>
        <begin position="1"/>
        <end position="19"/>
    </location>
</feature>
<accession>A0A4U5TQX4</accession>
<sequence length="250" mass="28153">MKRFITITIACFIVLISHAQIAPILDHTWTIEQIDTGTQIINADLNPSGQYDTIKLISLGVLDETTFYQPENVIFGHCEMLFSFDDINSELFYHLQGCLLSNDNSSDIALYFNDIFIEQNTTSITIDNDFFPFAFGPLTYSFTSVGDMIYMDITNSIGEVATFSAANLSQDEFLKQNLVIYPNPVNDKLFIKSPNIALEHVNIYDLSGKLVFEQNDISNGNLNISHLQSGVYILKIKTPVGVLQRKLVKE</sequence>
<dbReference type="RefSeq" id="WP_138932616.1">
    <property type="nucleotide sequence ID" value="NZ_SWMU01000004.1"/>
</dbReference>
<dbReference type="InterPro" id="IPR026444">
    <property type="entry name" value="Secre_tail"/>
</dbReference>
<dbReference type="NCBIfam" id="TIGR04183">
    <property type="entry name" value="Por_Secre_tail"/>
    <property type="match status" value="1"/>
</dbReference>